<proteinExistence type="predicted"/>
<gene>
    <name evidence="2" type="ordered locus">SGR_6663</name>
</gene>
<dbReference type="HOGENOM" id="CLU_2235046_0_0_11"/>
<accession>B1VLV1</accession>
<dbReference type="Proteomes" id="UP000001685">
    <property type="component" value="Chromosome"/>
</dbReference>
<protein>
    <recommendedName>
        <fullName evidence="4">RNA polymerase sigma factor</fullName>
    </recommendedName>
</protein>
<organism evidence="2 3">
    <name type="scientific">Streptomyces griseus subsp. griseus (strain JCM 4626 / CBS 651.72 / NBRC 13350 / KCC S-0626 / ISP 5235)</name>
    <dbReference type="NCBI Taxonomy" id="455632"/>
    <lineage>
        <taxon>Bacteria</taxon>
        <taxon>Bacillati</taxon>
        <taxon>Actinomycetota</taxon>
        <taxon>Actinomycetes</taxon>
        <taxon>Kitasatosporales</taxon>
        <taxon>Streptomycetaceae</taxon>
        <taxon>Streptomyces</taxon>
    </lineage>
</organism>
<feature type="region of interest" description="Disordered" evidence="1">
    <location>
        <begin position="75"/>
        <end position="105"/>
    </location>
</feature>
<feature type="compositionally biased region" description="Basic and acidic residues" evidence="1">
    <location>
        <begin position="95"/>
        <end position="105"/>
    </location>
</feature>
<dbReference type="EMBL" id="AP009493">
    <property type="protein sequence ID" value="BAG23492.1"/>
    <property type="molecule type" value="Genomic_DNA"/>
</dbReference>
<evidence type="ECO:0000256" key="1">
    <source>
        <dbReference type="SAM" id="MobiDB-lite"/>
    </source>
</evidence>
<dbReference type="KEGG" id="sgr:SGR_6663"/>
<dbReference type="AlphaFoldDB" id="B1VLV1"/>
<evidence type="ECO:0000313" key="3">
    <source>
        <dbReference type="Proteomes" id="UP000001685"/>
    </source>
</evidence>
<sequence length="105" mass="12039">MAYRNTLGFPNPQRNKSGGPCPLRQYAQLDARELGSLFLERLKTPEEGTPDHRYARNALIEMNPPLEHFAAKRFRNRGRPTHSPAWCPPQSGAPHSHDTERRIPR</sequence>
<evidence type="ECO:0000313" key="2">
    <source>
        <dbReference type="EMBL" id="BAG23492.1"/>
    </source>
</evidence>
<evidence type="ECO:0008006" key="4">
    <source>
        <dbReference type="Google" id="ProtNLM"/>
    </source>
</evidence>
<reference evidence="3" key="1">
    <citation type="journal article" date="2008" name="J. Bacteriol.">
        <title>Genome sequence of the streptomycin-producing microorganism Streptomyces griseus IFO 13350.</title>
        <authorList>
            <person name="Ohnishi Y."/>
            <person name="Ishikawa J."/>
            <person name="Hara H."/>
            <person name="Suzuki H."/>
            <person name="Ikenoya M."/>
            <person name="Ikeda H."/>
            <person name="Yamashita A."/>
            <person name="Hattori M."/>
            <person name="Horinouchi S."/>
        </authorList>
    </citation>
    <scope>NUCLEOTIDE SEQUENCE [LARGE SCALE GENOMIC DNA]</scope>
    <source>
        <strain evidence="3">JCM 4626 / NBRC 13350</strain>
    </source>
</reference>
<name>B1VLV1_STRGG</name>
<feature type="region of interest" description="Disordered" evidence="1">
    <location>
        <begin position="1"/>
        <end position="22"/>
    </location>
</feature>